<protein>
    <submittedName>
        <fullName evidence="2">DUF2812 domain-containing protein</fullName>
    </submittedName>
</protein>
<evidence type="ECO:0000313" key="2">
    <source>
        <dbReference type="EMBL" id="MBH1939940.1"/>
    </source>
</evidence>
<evidence type="ECO:0000256" key="1">
    <source>
        <dbReference type="SAM" id="Phobius"/>
    </source>
</evidence>
<dbReference type="InterPro" id="IPR021359">
    <property type="entry name" value="DUF2812"/>
</dbReference>
<keyword evidence="3" id="KW-1185">Reference proteome</keyword>
<name>A0A8J7KVA9_9FIRM</name>
<organism evidence="2 3">
    <name type="scientific">Mobilitalea sibirica</name>
    <dbReference type="NCBI Taxonomy" id="1462919"/>
    <lineage>
        <taxon>Bacteria</taxon>
        <taxon>Bacillati</taxon>
        <taxon>Bacillota</taxon>
        <taxon>Clostridia</taxon>
        <taxon>Lachnospirales</taxon>
        <taxon>Lachnospiraceae</taxon>
        <taxon>Mobilitalea</taxon>
    </lineage>
</organism>
<reference evidence="2" key="1">
    <citation type="submission" date="2020-12" db="EMBL/GenBank/DDBJ databases">
        <title>M. sibirica DSM 26468T genome.</title>
        <authorList>
            <person name="Thieme N."/>
            <person name="Rettenmaier R."/>
            <person name="Zverlov V."/>
            <person name="Liebl W."/>
        </authorList>
    </citation>
    <scope>NUCLEOTIDE SEQUENCE</scope>
    <source>
        <strain evidence="2">DSM 26468</strain>
    </source>
</reference>
<keyword evidence="1" id="KW-0472">Membrane</keyword>
<dbReference type="AlphaFoldDB" id="A0A8J7KVA9"/>
<dbReference type="EMBL" id="JAEAGR010000002">
    <property type="protein sequence ID" value="MBH1939940.1"/>
    <property type="molecule type" value="Genomic_DNA"/>
</dbReference>
<comment type="caution">
    <text evidence="2">The sequence shown here is derived from an EMBL/GenBank/DDBJ whole genome shotgun (WGS) entry which is preliminary data.</text>
</comment>
<dbReference type="Pfam" id="PF11193">
    <property type="entry name" value="DUF2812"/>
    <property type="match status" value="1"/>
</dbReference>
<dbReference type="RefSeq" id="WP_197660150.1">
    <property type="nucleotide sequence ID" value="NZ_JAEAGR010000002.1"/>
</dbReference>
<feature type="transmembrane region" description="Helical" evidence="1">
    <location>
        <begin position="141"/>
        <end position="161"/>
    </location>
</feature>
<keyword evidence="1" id="KW-1133">Transmembrane helix</keyword>
<accession>A0A8J7KVA9</accession>
<feature type="transmembrane region" description="Helical" evidence="1">
    <location>
        <begin position="181"/>
        <end position="203"/>
    </location>
</feature>
<dbReference type="Proteomes" id="UP000623269">
    <property type="component" value="Unassembled WGS sequence"/>
</dbReference>
<sequence length="218" mass="25386">MIKVMKVFFSDLDNQEVWLNEKASQGLRLVKSTRLFYYFEECKPGEYVYKVEYVYDKSFKNLEKYIDFLKELNIRAIKKNFSMGVFAHHKVSVSITGQVRTTSRNINAEILILEKKNDGKPFEIYTTKSDKIDYYKKVKRLNLSTMIFMSIIMIAMLVLVIGEVINSGFSLEQDTMYVIGFFSRIGVSILSLAIMIPCYLSLIKISKRLTVLKKLNEN</sequence>
<proteinExistence type="predicted"/>
<keyword evidence="1" id="KW-0812">Transmembrane</keyword>
<evidence type="ECO:0000313" key="3">
    <source>
        <dbReference type="Proteomes" id="UP000623269"/>
    </source>
</evidence>
<gene>
    <name evidence="2" type="ORF">I5677_03400</name>
</gene>